<name>A0ABU6NU46_9BACI</name>
<evidence type="ECO:0000313" key="3">
    <source>
        <dbReference type="Proteomes" id="UP001342826"/>
    </source>
</evidence>
<evidence type="ECO:0000256" key="1">
    <source>
        <dbReference type="SAM" id="Coils"/>
    </source>
</evidence>
<organism evidence="2 3">
    <name type="scientific">Metabacillus fastidiosus</name>
    <dbReference type="NCBI Taxonomy" id="1458"/>
    <lineage>
        <taxon>Bacteria</taxon>
        <taxon>Bacillati</taxon>
        <taxon>Bacillota</taxon>
        <taxon>Bacilli</taxon>
        <taxon>Bacillales</taxon>
        <taxon>Bacillaceae</taxon>
        <taxon>Metabacillus</taxon>
    </lineage>
</organism>
<dbReference type="Proteomes" id="UP001342826">
    <property type="component" value="Unassembled WGS sequence"/>
</dbReference>
<proteinExistence type="predicted"/>
<protein>
    <submittedName>
        <fullName evidence="2">Uncharacterized protein</fullName>
    </submittedName>
</protein>
<gene>
    <name evidence="2" type="ORF">P9271_04895</name>
</gene>
<dbReference type="GeneID" id="301141333"/>
<dbReference type="RefSeq" id="WP_066229968.1">
    <property type="nucleotide sequence ID" value="NZ_JARTFQ010000005.1"/>
</dbReference>
<reference evidence="2 3" key="1">
    <citation type="submission" date="2023-03" db="EMBL/GenBank/DDBJ databases">
        <title>Bacillus Genome Sequencing.</title>
        <authorList>
            <person name="Dunlap C."/>
        </authorList>
    </citation>
    <scope>NUCLEOTIDE SEQUENCE [LARGE SCALE GENOMIC DNA]</scope>
    <source>
        <strain evidence="2 3">NRS-1717</strain>
    </source>
</reference>
<accession>A0ABU6NU46</accession>
<keyword evidence="3" id="KW-1185">Reference proteome</keyword>
<sequence>MKRLIDREIIEQKLAQLEEEISMLEDNLNEKLYKKKMGEEQFIERMDAIDDCLTEVGYCMEGNMFTLARKRERRLRPASYEILSNHG</sequence>
<feature type="coiled-coil region" evidence="1">
    <location>
        <begin position="7"/>
        <end position="34"/>
    </location>
</feature>
<comment type="caution">
    <text evidence="2">The sequence shown here is derived from an EMBL/GenBank/DDBJ whole genome shotgun (WGS) entry which is preliminary data.</text>
</comment>
<keyword evidence="1" id="KW-0175">Coiled coil</keyword>
<evidence type="ECO:0000313" key="2">
    <source>
        <dbReference type="EMBL" id="MED4400665.1"/>
    </source>
</evidence>
<dbReference type="EMBL" id="JARTFS010000005">
    <property type="protein sequence ID" value="MED4400665.1"/>
    <property type="molecule type" value="Genomic_DNA"/>
</dbReference>